<name>A0AA39RA56_9LECA</name>
<comment type="caution">
    <text evidence="3">The sequence shown here is derived from an EMBL/GenBank/DDBJ whole genome shotgun (WGS) entry which is preliminary data.</text>
</comment>
<gene>
    <name evidence="3" type="ORF">JMJ35_000761</name>
</gene>
<dbReference type="PANTHER" id="PTHR34502">
    <property type="entry name" value="DUF6594 DOMAIN-CONTAINING PROTEIN-RELATED"/>
    <property type="match status" value="1"/>
</dbReference>
<organism evidence="3 4">
    <name type="scientific">Cladonia borealis</name>
    <dbReference type="NCBI Taxonomy" id="184061"/>
    <lineage>
        <taxon>Eukaryota</taxon>
        <taxon>Fungi</taxon>
        <taxon>Dikarya</taxon>
        <taxon>Ascomycota</taxon>
        <taxon>Pezizomycotina</taxon>
        <taxon>Lecanoromycetes</taxon>
        <taxon>OSLEUM clade</taxon>
        <taxon>Lecanoromycetidae</taxon>
        <taxon>Lecanorales</taxon>
        <taxon>Lecanorineae</taxon>
        <taxon>Cladoniaceae</taxon>
        <taxon>Cladonia</taxon>
    </lineage>
</organism>
<dbReference type="InterPro" id="IPR046529">
    <property type="entry name" value="DUF6594"/>
</dbReference>
<feature type="domain" description="DUF6594" evidence="2">
    <location>
        <begin position="91"/>
        <end position="353"/>
    </location>
</feature>
<feature type="transmembrane region" description="Helical" evidence="1">
    <location>
        <begin position="341"/>
        <end position="362"/>
    </location>
</feature>
<feature type="transmembrane region" description="Helical" evidence="1">
    <location>
        <begin position="314"/>
        <end position="334"/>
    </location>
</feature>
<keyword evidence="1" id="KW-0812">Transmembrane</keyword>
<dbReference type="Pfam" id="PF20237">
    <property type="entry name" value="DUF6594"/>
    <property type="match status" value="1"/>
</dbReference>
<feature type="transmembrane region" description="Helical" evidence="1">
    <location>
        <begin position="282"/>
        <end position="308"/>
    </location>
</feature>
<keyword evidence="1" id="KW-0472">Membrane</keyword>
<keyword evidence="4" id="KW-1185">Reference proteome</keyword>
<evidence type="ECO:0000313" key="4">
    <source>
        <dbReference type="Proteomes" id="UP001166286"/>
    </source>
</evidence>
<proteinExistence type="predicted"/>
<evidence type="ECO:0000259" key="2">
    <source>
        <dbReference type="Pfam" id="PF20237"/>
    </source>
</evidence>
<dbReference type="Proteomes" id="UP001166286">
    <property type="component" value="Unassembled WGS sequence"/>
</dbReference>
<dbReference type="PANTHER" id="PTHR34502:SF4">
    <property type="entry name" value="DUF6594 DOMAIN-CONTAINING PROTEIN"/>
    <property type="match status" value="1"/>
</dbReference>
<keyword evidence="1" id="KW-1133">Transmembrane helix</keyword>
<reference evidence="3" key="1">
    <citation type="submission" date="2023-03" db="EMBL/GenBank/DDBJ databases">
        <title>Complete genome of Cladonia borealis.</title>
        <authorList>
            <person name="Park H."/>
        </authorList>
    </citation>
    <scope>NUCLEOTIDE SEQUENCE</scope>
    <source>
        <strain evidence="3">ANT050790</strain>
    </source>
</reference>
<accession>A0AA39RA56</accession>
<dbReference type="AlphaFoldDB" id="A0AA39RA56"/>
<evidence type="ECO:0000313" key="3">
    <source>
        <dbReference type="EMBL" id="KAK0516158.1"/>
    </source>
</evidence>
<evidence type="ECO:0000256" key="1">
    <source>
        <dbReference type="SAM" id="Phobius"/>
    </source>
</evidence>
<protein>
    <recommendedName>
        <fullName evidence="2">DUF6594 domain-containing protein</fullName>
    </recommendedName>
</protein>
<sequence length="363" mass="41352">MSSRTTWMLVLNWCPELPVPLNLERDEAYARKEKRKKALPRAAPRLSLTLRNHFSRLAQHKKFCELQSIRMSWLFDVELAVLDKQYPNGFASVAAFIARDPDNTSTIYRRFDRLTARNLLYLQSKLQNLEATLDQLDDEDLRTDDVESKKAATSWEDFERLAKTKGREREKKRIKVAKQIEIAIKKYRLDEALLVHSEVLRLSRPADNTLKAFRQWFEPKPGRARLRGHSSHVLDNANDLVALRVPADRLTKIVQIYFAWLFTTETPEGPIAHISERKIARFVARFVAIVSALLAAVLLIGAVVALNYVQSQDWKMALVAIFTVTFAGSVALFTSARRQEVFATTAAYAAVLVVFVSGRPVVG</sequence>
<dbReference type="EMBL" id="JAFEKC020000002">
    <property type="protein sequence ID" value="KAK0516158.1"/>
    <property type="molecule type" value="Genomic_DNA"/>
</dbReference>